<evidence type="ECO:0000256" key="4">
    <source>
        <dbReference type="ARBA" id="ARBA00038054"/>
    </source>
</evidence>
<name>A0ABS5HC54_9GAMM</name>
<protein>
    <submittedName>
        <fullName evidence="6">Flavin reductase family protein</fullName>
    </submittedName>
</protein>
<evidence type="ECO:0000259" key="5">
    <source>
        <dbReference type="SMART" id="SM00903"/>
    </source>
</evidence>
<comment type="similarity">
    <text evidence="4">Belongs to the flavoredoxin family.</text>
</comment>
<evidence type="ECO:0000313" key="7">
    <source>
        <dbReference type="Proteomes" id="UP000679722"/>
    </source>
</evidence>
<dbReference type="SUPFAM" id="SSF50475">
    <property type="entry name" value="FMN-binding split barrel"/>
    <property type="match status" value="1"/>
</dbReference>
<keyword evidence="7" id="KW-1185">Reference proteome</keyword>
<dbReference type="Pfam" id="PF01613">
    <property type="entry name" value="Flavin_Reduct"/>
    <property type="match status" value="1"/>
</dbReference>
<reference evidence="6 7" key="1">
    <citation type="submission" date="2021-04" db="EMBL/GenBank/DDBJ databases">
        <authorList>
            <person name="Sun C."/>
        </authorList>
    </citation>
    <scope>NUCLEOTIDE SEQUENCE [LARGE SCALE GENOMIC DNA]</scope>
    <source>
        <strain evidence="6 7">A79</strain>
    </source>
</reference>
<organism evidence="6 7">
    <name type="scientific">Marinomonas vulgaris</name>
    <dbReference type="NCBI Taxonomy" id="2823372"/>
    <lineage>
        <taxon>Bacteria</taxon>
        <taxon>Pseudomonadati</taxon>
        <taxon>Pseudomonadota</taxon>
        <taxon>Gammaproteobacteria</taxon>
        <taxon>Oceanospirillales</taxon>
        <taxon>Oceanospirillaceae</taxon>
        <taxon>Marinomonas</taxon>
    </lineage>
</organism>
<evidence type="ECO:0000313" key="6">
    <source>
        <dbReference type="EMBL" id="MBR7888963.1"/>
    </source>
</evidence>
<evidence type="ECO:0000256" key="3">
    <source>
        <dbReference type="ARBA" id="ARBA00022643"/>
    </source>
</evidence>
<reference evidence="7" key="2">
    <citation type="submission" date="2023-07" db="EMBL/GenBank/DDBJ databases">
        <title>Marinomonas vulgaris A79, complete genome.</title>
        <authorList>
            <person name="Ying J.-J."/>
        </authorList>
    </citation>
    <scope>NUCLEOTIDE SEQUENCE [LARGE SCALE GENOMIC DNA]</scope>
    <source>
        <strain evidence="7">A79</strain>
    </source>
</reference>
<dbReference type="SMART" id="SM00903">
    <property type="entry name" value="Flavin_Reduct"/>
    <property type="match status" value="1"/>
</dbReference>
<dbReference type="Gene3D" id="2.30.110.10">
    <property type="entry name" value="Electron Transport, Fmn-binding Protein, Chain A"/>
    <property type="match status" value="1"/>
</dbReference>
<dbReference type="Proteomes" id="UP000679722">
    <property type="component" value="Unassembled WGS sequence"/>
</dbReference>
<comment type="cofactor">
    <cofactor evidence="1">
        <name>FMN</name>
        <dbReference type="ChEBI" id="CHEBI:58210"/>
    </cofactor>
</comment>
<comment type="caution">
    <text evidence="6">The sequence shown here is derived from an EMBL/GenBank/DDBJ whole genome shotgun (WGS) entry which is preliminary data.</text>
</comment>
<keyword evidence="2" id="KW-0285">Flavoprotein</keyword>
<dbReference type="PANTHER" id="PTHR33798:SF5">
    <property type="entry name" value="FLAVIN REDUCTASE LIKE DOMAIN-CONTAINING PROTEIN"/>
    <property type="match status" value="1"/>
</dbReference>
<dbReference type="InterPro" id="IPR012349">
    <property type="entry name" value="Split_barrel_FMN-bd"/>
</dbReference>
<proteinExistence type="inferred from homology"/>
<dbReference type="RefSeq" id="WP_211536308.1">
    <property type="nucleotide sequence ID" value="NZ_JAGSSV010000008.1"/>
</dbReference>
<gene>
    <name evidence="6" type="ORF">J9B83_08380</name>
</gene>
<dbReference type="PANTHER" id="PTHR33798">
    <property type="entry name" value="FLAVOPROTEIN OXYGENASE"/>
    <property type="match status" value="1"/>
</dbReference>
<sequence length="202" mass="22564">MRFQFDQLNASQRYHLITQTITPRPIAWILTKNENASFNLAPFSYFAPLSPDPALLAVSIGNKATDVPKDTKRNLIREQECVLHIPSGELAEAVNESAASTDYNESELPRAGLSLTDFVTSLPRIAEANIALHCRLYDIHSIEKASFDVLYLEIIDLYVSDHLVSQDNNRTTIDNQKLNPLSRLGGNDFALLGDIVTIQRPN</sequence>
<dbReference type="InterPro" id="IPR002563">
    <property type="entry name" value="Flavin_Rdtase-like_dom"/>
</dbReference>
<accession>A0ABS5HC54</accession>
<evidence type="ECO:0000256" key="2">
    <source>
        <dbReference type="ARBA" id="ARBA00022630"/>
    </source>
</evidence>
<keyword evidence="3" id="KW-0288">FMN</keyword>
<dbReference type="EMBL" id="JAGSSV010000008">
    <property type="protein sequence ID" value="MBR7888963.1"/>
    <property type="molecule type" value="Genomic_DNA"/>
</dbReference>
<feature type="domain" description="Flavin reductase like" evidence="5">
    <location>
        <begin position="19"/>
        <end position="169"/>
    </location>
</feature>
<evidence type="ECO:0000256" key="1">
    <source>
        <dbReference type="ARBA" id="ARBA00001917"/>
    </source>
</evidence>